<evidence type="ECO:0000313" key="2">
    <source>
        <dbReference type="EMBL" id="MDC0676855.1"/>
    </source>
</evidence>
<keyword evidence="3" id="KW-1185">Reference proteome</keyword>
<feature type="compositionally biased region" description="Low complexity" evidence="1">
    <location>
        <begin position="165"/>
        <end position="191"/>
    </location>
</feature>
<evidence type="ECO:0000256" key="1">
    <source>
        <dbReference type="SAM" id="MobiDB-lite"/>
    </source>
</evidence>
<reference evidence="2 3" key="1">
    <citation type="submission" date="2023-01" db="EMBL/GenBank/DDBJ databases">
        <title>Minimal conservation of predation-associated metabolite biosynthetic gene clusters underscores biosynthetic potential of Myxococcota including descriptions for ten novel species: Archangium lansinium sp. nov., Myxococcus landrumus sp. nov., Nannocystis bai.</title>
        <authorList>
            <person name="Ahearne A."/>
            <person name="Stevens C."/>
            <person name="Dowd S."/>
        </authorList>
    </citation>
    <scope>NUCLEOTIDE SEQUENCE [LARGE SCALE GENOMIC DNA]</scope>
    <source>
        <strain evidence="2 3">WIWO2</strain>
    </source>
</reference>
<accession>A0ABT5BTF3</accession>
<name>A0ABT5BTF3_9BACT</name>
<dbReference type="RefSeq" id="WP_272093629.1">
    <property type="nucleotide sequence ID" value="NZ_JAQNDK010000001.1"/>
</dbReference>
<comment type="caution">
    <text evidence="2">The sequence shown here is derived from an EMBL/GenBank/DDBJ whole genome shotgun (WGS) entry which is preliminary data.</text>
</comment>
<dbReference type="EMBL" id="JAQNDK010000001">
    <property type="protein sequence ID" value="MDC0676855.1"/>
    <property type="molecule type" value="Genomic_DNA"/>
</dbReference>
<sequence>MPTTRLLHSAEIPQADNLANVRRVLEALSGGVTEKERISEQTGISLRHVGYALAAARVLGWLGDDGASITPAARELLATSSGSADERTHLRRAIFACEVVKEVAPDLFEPSAPTREALARRIFRFTAGIGKETARRRAQTLLAWRSQVLERQLPLFPKRPRKRAATAAAGAGEETAPAEETASGEATAPRR</sequence>
<proteinExistence type="predicted"/>
<evidence type="ECO:0000313" key="3">
    <source>
        <dbReference type="Proteomes" id="UP001217485"/>
    </source>
</evidence>
<gene>
    <name evidence="2" type="ORF">POL72_03815</name>
</gene>
<organism evidence="2 3">
    <name type="scientific">Sorangium atrum</name>
    <dbReference type="NCBI Taxonomy" id="2995308"/>
    <lineage>
        <taxon>Bacteria</taxon>
        <taxon>Pseudomonadati</taxon>
        <taxon>Myxococcota</taxon>
        <taxon>Polyangia</taxon>
        <taxon>Polyangiales</taxon>
        <taxon>Polyangiaceae</taxon>
        <taxon>Sorangium</taxon>
    </lineage>
</organism>
<protein>
    <submittedName>
        <fullName evidence="2">Uncharacterized protein</fullName>
    </submittedName>
</protein>
<feature type="region of interest" description="Disordered" evidence="1">
    <location>
        <begin position="155"/>
        <end position="191"/>
    </location>
</feature>
<dbReference type="Proteomes" id="UP001217485">
    <property type="component" value="Unassembled WGS sequence"/>
</dbReference>